<accession>T1KJV1</accession>
<reference evidence="2" key="1">
    <citation type="submission" date="2011-08" db="EMBL/GenBank/DDBJ databases">
        <authorList>
            <person name="Rombauts S."/>
        </authorList>
    </citation>
    <scope>NUCLEOTIDE SEQUENCE</scope>
    <source>
        <strain evidence="2">London</strain>
    </source>
</reference>
<dbReference type="Proteomes" id="UP000015104">
    <property type="component" value="Unassembled WGS sequence"/>
</dbReference>
<dbReference type="HOGENOM" id="CLU_3109021_0_0_1"/>
<protein>
    <submittedName>
        <fullName evidence="1">Uncharacterized protein</fullName>
    </submittedName>
</protein>
<dbReference type="AlphaFoldDB" id="T1KJV1"/>
<name>T1KJV1_TETUR</name>
<organism evidence="1 2">
    <name type="scientific">Tetranychus urticae</name>
    <name type="common">Two-spotted spider mite</name>
    <dbReference type="NCBI Taxonomy" id="32264"/>
    <lineage>
        <taxon>Eukaryota</taxon>
        <taxon>Metazoa</taxon>
        <taxon>Ecdysozoa</taxon>
        <taxon>Arthropoda</taxon>
        <taxon>Chelicerata</taxon>
        <taxon>Arachnida</taxon>
        <taxon>Acari</taxon>
        <taxon>Acariformes</taxon>
        <taxon>Trombidiformes</taxon>
        <taxon>Prostigmata</taxon>
        <taxon>Eleutherengona</taxon>
        <taxon>Raphignathae</taxon>
        <taxon>Tetranychoidea</taxon>
        <taxon>Tetranychidae</taxon>
        <taxon>Tetranychus</taxon>
    </lineage>
</organism>
<evidence type="ECO:0000313" key="1">
    <source>
        <dbReference type="EnsemblMetazoa" id="tetur13g01320.1"/>
    </source>
</evidence>
<dbReference type="EnsemblMetazoa" id="tetur13g01320.1">
    <property type="protein sequence ID" value="tetur13g01320.1"/>
    <property type="gene ID" value="tetur13g01320"/>
</dbReference>
<proteinExistence type="predicted"/>
<dbReference type="EMBL" id="CAEY01000169">
    <property type="status" value="NOT_ANNOTATED_CDS"/>
    <property type="molecule type" value="Genomic_DNA"/>
</dbReference>
<reference evidence="1" key="2">
    <citation type="submission" date="2015-06" db="UniProtKB">
        <authorList>
            <consortium name="EnsemblMetazoa"/>
        </authorList>
    </citation>
    <scope>IDENTIFICATION</scope>
</reference>
<keyword evidence="2" id="KW-1185">Reference proteome</keyword>
<evidence type="ECO:0000313" key="2">
    <source>
        <dbReference type="Proteomes" id="UP000015104"/>
    </source>
</evidence>
<sequence length="51" mass="6017">MEFLYDRVFPPRPSVGQNCNKEEVNSLPKCHQVVFICWDIQDKKIITLYSS</sequence>